<comment type="caution">
    <text evidence="1">The sequence shown here is derived from an EMBL/GenBank/DDBJ whole genome shotgun (WGS) entry which is preliminary data.</text>
</comment>
<dbReference type="Proteomes" id="UP000307217">
    <property type="component" value="Unassembled WGS sequence"/>
</dbReference>
<sequence>MHDSTPRQTSILSVAAKAGGLYGSEAAAERTLRRQALRALDKVEQFVNTGFLSIREIEDKLEIKLEAAISDKGTEQADDQTGN</sequence>
<organism evidence="1 2">
    <name type="scientific">Pseudoalteromonas aurantia</name>
    <dbReference type="NCBI Taxonomy" id="43654"/>
    <lineage>
        <taxon>Bacteria</taxon>
        <taxon>Pseudomonadati</taxon>
        <taxon>Pseudomonadota</taxon>
        <taxon>Gammaproteobacteria</taxon>
        <taxon>Alteromonadales</taxon>
        <taxon>Pseudoalteromonadaceae</taxon>
        <taxon>Pseudoalteromonas</taxon>
    </lineage>
</organism>
<reference evidence="2" key="2">
    <citation type="submission" date="2019-06" db="EMBL/GenBank/DDBJ databases">
        <title>Co-occurence of chitin degradation, pigmentation and bioactivity in marine Pseudoalteromonas.</title>
        <authorList>
            <person name="Sonnenschein E.C."/>
            <person name="Bech P.K."/>
        </authorList>
    </citation>
    <scope>NUCLEOTIDE SEQUENCE [LARGE SCALE GENOMIC DNA]</scope>
    <source>
        <strain evidence="2">S3790</strain>
    </source>
</reference>
<proteinExistence type="predicted"/>
<name>A0A5S3V2X3_9GAMM</name>
<evidence type="ECO:0000313" key="1">
    <source>
        <dbReference type="EMBL" id="TMO64871.1"/>
    </source>
</evidence>
<dbReference type="AlphaFoldDB" id="A0A5S3V2X3"/>
<protein>
    <submittedName>
        <fullName evidence="1">Uncharacterized protein</fullName>
    </submittedName>
</protein>
<reference evidence="1 2" key="1">
    <citation type="submission" date="2018-01" db="EMBL/GenBank/DDBJ databases">
        <authorList>
            <person name="Paulsen S."/>
            <person name="Gram L.K."/>
        </authorList>
    </citation>
    <scope>NUCLEOTIDE SEQUENCE [LARGE SCALE GENOMIC DNA]</scope>
    <source>
        <strain evidence="1 2">S3790</strain>
    </source>
</reference>
<evidence type="ECO:0000313" key="2">
    <source>
        <dbReference type="Proteomes" id="UP000307217"/>
    </source>
</evidence>
<accession>A0A5S3V2X3</accession>
<dbReference type="RefSeq" id="WP_138593224.1">
    <property type="nucleotide sequence ID" value="NZ_PNBX01000098.1"/>
</dbReference>
<gene>
    <name evidence="1" type="ORF">CWC19_18125</name>
</gene>
<dbReference type="EMBL" id="PNBX01000098">
    <property type="protein sequence ID" value="TMO64871.1"/>
    <property type="molecule type" value="Genomic_DNA"/>
</dbReference>